<dbReference type="Proteomes" id="UP000008493">
    <property type="component" value="Unassembled WGS sequence"/>
</dbReference>
<name>K5XWL0_AGABU</name>
<dbReference type="GeneID" id="18822346"/>
<proteinExistence type="predicted"/>
<dbReference type="KEGG" id="abp:AGABI1DRAFT107032"/>
<evidence type="ECO:0000313" key="3">
    <source>
        <dbReference type="Proteomes" id="UP000008493"/>
    </source>
</evidence>
<evidence type="ECO:0000256" key="1">
    <source>
        <dbReference type="SAM" id="MobiDB-lite"/>
    </source>
</evidence>
<dbReference type="OrthoDB" id="3162439at2759"/>
<dbReference type="HOGENOM" id="CLU_1694983_0_0_1"/>
<keyword evidence="3" id="KW-1185">Reference proteome</keyword>
<sequence length="155" mass="17738">MFELGLDPTTLYPFALPRPPPLKLPPENKGQKPPADPIPEGMVDLGNSSDIIKIPTRSNLARPRFKPKQITHGVKVYRSVKMRVEAEYEDERKRGKRMFMNFVLDDGNFPRPWQLAEFNRKDDLDIGHTDVTITALNGFGVGDWRERGHQGLSNW</sequence>
<reference evidence="3" key="1">
    <citation type="journal article" date="2012" name="Proc. Natl. Acad. Sci. U.S.A.">
        <title>Genome sequence of the button mushroom Agaricus bisporus reveals mechanisms governing adaptation to a humic-rich ecological niche.</title>
        <authorList>
            <person name="Morin E."/>
            <person name="Kohler A."/>
            <person name="Baker A.R."/>
            <person name="Foulongne-Oriol M."/>
            <person name="Lombard V."/>
            <person name="Nagy L.G."/>
            <person name="Ohm R.A."/>
            <person name="Patyshakuliyeva A."/>
            <person name="Brun A."/>
            <person name="Aerts A.L."/>
            <person name="Bailey A.M."/>
            <person name="Billette C."/>
            <person name="Coutinho P.M."/>
            <person name="Deakin G."/>
            <person name="Doddapaneni H."/>
            <person name="Floudas D."/>
            <person name="Grimwood J."/>
            <person name="Hilden K."/>
            <person name="Kuees U."/>
            <person name="LaButti K.M."/>
            <person name="Lapidus A."/>
            <person name="Lindquist E.A."/>
            <person name="Lucas S.M."/>
            <person name="Murat C."/>
            <person name="Riley R.W."/>
            <person name="Salamov A.A."/>
            <person name="Schmutz J."/>
            <person name="Subramanian V."/>
            <person name="Woesten H.A.B."/>
            <person name="Xu J."/>
            <person name="Eastwood D.C."/>
            <person name="Foster G.D."/>
            <person name="Sonnenberg A.S."/>
            <person name="Cullen D."/>
            <person name="de Vries R.P."/>
            <person name="Lundell T."/>
            <person name="Hibbett D.S."/>
            <person name="Henrissat B."/>
            <person name="Burton K.S."/>
            <person name="Kerrigan R.W."/>
            <person name="Challen M.P."/>
            <person name="Grigoriev I.V."/>
            <person name="Martin F."/>
        </authorList>
    </citation>
    <scope>NUCLEOTIDE SEQUENCE [LARGE SCALE GENOMIC DNA]</scope>
    <source>
        <strain evidence="3">JB137-S8 / ATCC MYA-4627 / FGSC 10392</strain>
    </source>
</reference>
<dbReference type="RefSeq" id="XP_007330216.1">
    <property type="nucleotide sequence ID" value="XM_007330154.1"/>
</dbReference>
<feature type="region of interest" description="Disordered" evidence="1">
    <location>
        <begin position="1"/>
        <end position="47"/>
    </location>
</feature>
<dbReference type="InParanoid" id="K5XWL0"/>
<evidence type="ECO:0000313" key="2">
    <source>
        <dbReference type="EMBL" id="EKM79600.1"/>
    </source>
</evidence>
<dbReference type="EMBL" id="JH971390">
    <property type="protein sequence ID" value="EKM79600.1"/>
    <property type="molecule type" value="Genomic_DNA"/>
</dbReference>
<accession>K5XWL0</accession>
<gene>
    <name evidence="2" type="ORF">AGABI1DRAFT_107032</name>
</gene>
<organism evidence="2 3">
    <name type="scientific">Agaricus bisporus var. burnettii (strain JB137-S8 / ATCC MYA-4627 / FGSC 10392)</name>
    <name type="common">White button mushroom</name>
    <dbReference type="NCBI Taxonomy" id="597362"/>
    <lineage>
        <taxon>Eukaryota</taxon>
        <taxon>Fungi</taxon>
        <taxon>Dikarya</taxon>
        <taxon>Basidiomycota</taxon>
        <taxon>Agaricomycotina</taxon>
        <taxon>Agaricomycetes</taxon>
        <taxon>Agaricomycetidae</taxon>
        <taxon>Agaricales</taxon>
        <taxon>Agaricineae</taxon>
        <taxon>Agaricaceae</taxon>
        <taxon>Agaricus</taxon>
    </lineage>
</organism>
<dbReference type="STRING" id="597362.K5XWL0"/>
<dbReference type="AlphaFoldDB" id="K5XWL0"/>
<protein>
    <submittedName>
        <fullName evidence="2">Uncharacterized protein</fullName>
    </submittedName>
</protein>